<dbReference type="PANTHER" id="PTHR38011:SF11">
    <property type="entry name" value="2,5-DIAMINO-6-RIBOSYLAMINO-4(3H)-PYRIMIDINONE 5'-PHOSPHATE REDUCTASE"/>
    <property type="match status" value="1"/>
</dbReference>
<dbReference type="GO" id="GO:0008703">
    <property type="term" value="F:5-amino-6-(5-phosphoribosylamino)uracil reductase activity"/>
    <property type="evidence" value="ECO:0007669"/>
    <property type="project" value="InterPro"/>
</dbReference>
<accession>A0A6C0GUS8</accession>
<organism evidence="2 3">
    <name type="scientific">Rhodocytophaga rosea</name>
    <dbReference type="NCBI Taxonomy" id="2704465"/>
    <lineage>
        <taxon>Bacteria</taxon>
        <taxon>Pseudomonadati</taxon>
        <taxon>Bacteroidota</taxon>
        <taxon>Cytophagia</taxon>
        <taxon>Cytophagales</taxon>
        <taxon>Rhodocytophagaceae</taxon>
        <taxon>Rhodocytophaga</taxon>
    </lineage>
</organism>
<evidence type="ECO:0000313" key="3">
    <source>
        <dbReference type="Proteomes" id="UP000480178"/>
    </source>
</evidence>
<sequence>MLKLKKREGKDIIVYGGTRFVSSLIKEDLIDEYNLLVNPTILGKGKPIFKSITSLRNLDLVSATSYGGGMVVLKYKRKIN</sequence>
<dbReference type="Gene3D" id="3.40.430.10">
    <property type="entry name" value="Dihydrofolate Reductase, subunit A"/>
    <property type="match status" value="1"/>
</dbReference>
<reference evidence="2 3" key="1">
    <citation type="submission" date="2020-01" db="EMBL/GenBank/DDBJ databases">
        <authorList>
            <person name="Kim M.K."/>
        </authorList>
    </citation>
    <scope>NUCLEOTIDE SEQUENCE [LARGE SCALE GENOMIC DNA]</scope>
    <source>
        <strain evidence="2 3">172606-1</strain>
    </source>
</reference>
<feature type="domain" description="Bacterial bifunctional deaminase-reductase C-terminal" evidence="1">
    <location>
        <begin position="3"/>
        <end position="72"/>
    </location>
</feature>
<protein>
    <submittedName>
        <fullName evidence="2">Dihydrofolate reductase family protein</fullName>
    </submittedName>
</protein>
<dbReference type="InterPro" id="IPR002734">
    <property type="entry name" value="RibDG_C"/>
</dbReference>
<dbReference type="EMBL" id="CP048222">
    <property type="protein sequence ID" value="QHT71989.1"/>
    <property type="molecule type" value="Genomic_DNA"/>
</dbReference>
<dbReference type="InterPro" id="IPR024072">
    <property type="entry name" value="DHFR-like_dom_sf"/>
</dbReference>
<evidence type="ECO:0000259" key="1">
    <source>
        <dbReference type="Pfam" id="PF01872"/>
    </source>
</evidence>
<dbReference type="PANTHER" id="PTHR38011">
    <property type="entry name" value="DIHYDROFOLATE REDUCTASE FAMILY PROTEIN (AFU_ORTHOLOGUE AFUA_8G06820)"/>
    <property type="match status" value="1"/>
</dbReference>
<dbReference type="Proteomes" id="UP000480178">
    <property type="component" value="Chromosome"/>
</dbReference>
<proteinExistence type="predicted"/>
<gene>
    <name evidence="2" type="ORF">GXP67_11990</name>
</gene>
<dbReference type="KEGG" id="rhoz:GXP67_11990"/>
<name>A0A6C0GUS8_9BACT</name>
<dbReference type="GO" id="GO:0009231">
    <property type="term" value="P:riboflavin biosynthetic process"/>
    <property type="evidence" value="ECO:0007669"/>
    <property type="project" value="InterPro"/>
</dbReference>
<dbReference type="Pfam" id="PF01872">
    <property type="entry name" value="RibD_C"/>
    <property type="match status" value="1"/>
</dbReference>
<dbReference type="InterPro" id="IPR050765">
    <property type="entry name" value="Riboflavin_Biosynth_HTPR"/>
</dbReference>
<dbReference type="SUPFAM" id="SSF53597">
    <property type="entry name" value="Dihydrofolate reductase-like"/>
    <property type="match status" value="1"/>
</dbReference>
<evidence type="ECO:0000313" key="2">
    <source>
        <dbReference type="EMBL" id="QHT71989.1"/>
    </source>
</evidence>
<keyword evidence="3" id="KW-1185">Reference proteome</keyword>
<dbReference type="AlphaFoldDB" id="A0A6C0GUS8"/>